<dbReference type="OrthoDB" id="20at10482"/>
<sequence length="202" mass="23060">MSSRGTSTSRPQSSAQTEENIFEKLDIILCMSKYLGFRDYHNFVRALWPHGDEVEEVQAKLWKLSTHQVTTEFLNGQEILVIYNYDPWRTAAERLLIDVRSLSGIFGAIGADLMDQFASVSTLHTFIMEHVHMDGCSALRHADCLCHLGNHESLLGRTVPESPAKPCTQGCSHHYCSEHVRYWLDVYLLPAIYYSPAFSDYR</sequence>
<dbReference type="EMBL" id="AB291179">
    <property type="protein sequence ID" value="BAF45672.1"/>
    <property type="molecule type" value="Genomic_DNA"/>
</dbReference>
<accession>A2Q0F7</accession>
<organism evidence="1 2">
    <name type="scientific">Ichnoviriform fugitivi</name>
    <dbReference type="NCBI Taxonomy" id="265522"/>
    <lineage>
        <taxon>Viruses</taxon>
        <taxon>Viruses incertae sedis</taxon>
        <taxon>Polydnaviriformidae</taxon>
        <taxon>Ichnoviriform</taxon>
    </lineage>
</organism>
<dbReference type="InterPro" id="IPR021982">
    <property type="entry name" value="REEP_Ichnovirus"/>
</dbReference>
<dbReference type="Proteomes" id="UP000204242">
    <property type="component" value="Genome"/>
</dbReference>
<name>A2Q0F7_9VIRU</name>
<evidence type="ECO:0000313" key="2">
    <source>
        <dbReference type="Proteomes" id="UP000204242"/>
    </source>
</evidence>
<proteinExistence type="predicted"/>
<reference evidence="1 2" key="1">
    <citation type="journal article" date="2007" name="Virology">
        <title>Shared and species-specific features among ichnovirus genomes.</title>
        <authorList>
            <person name="Tanaka K."/>
            <person name="Lapointe R."/>
            <person name="Barney W.E."/>
            <person name="Makkay A.M."/>
            <person name="Stoltz D."/>
            <person name="Cusson M."/>
            <person name="Webb B.A."/>
        </authorList>
    </citation>
    <scope>NUCLEOTIDE SEQUENCE [LARGE SCALE GENOMIC DNA]</scope>
</reference>
<dbReference type="Pfam" id="PF12132">
    <property type="entry name" value="DUF3587"/>
    <property type="match status" value="1"/>
</dbReference>
<evidence type="ECO:0000313" key="1">
    <source>
        <dbReference type="EMBL" id="BAF45672.1"/>
    </source>
</evidence>
<dbReference type="KEGG" id="vg:5076318"/>
<dbReference type="RefSeq" id="YP_001031269.1">
    <property type="nucleotide sequence ID" value="NC_008969.1"/>
</dbReference>
<dbReference type="GeneID" id="5076318"/>
<protein>
    <submittedName>
        <fullName evidence="1">Repeat element protein-b18.1</fullName>
    </submittedName>
</protein>